<organism evidence="1 2">
    <name type="scientific">Demequina mangrovi</name>
    <dbReference type="NCBI Taxonomy" id="1043493"/>
    <lineage>
        <taxon>Bacteria</taxon>
        <taxon>Bacillati</taxon>
        <taxon>Actinomycetota</taxon>
        <taxon>Actinomycetes</taxon>
        <taxon>Micrococcales</taxon>
        <taxon>Demequinaceae</taxon>
        <taxon>Demequina</taxon>
    </lineage>
</organism>
<dbReference type="AlphaFoldDB" id="A0A1H6UBU0"/>
<evidence type="ECO:0000313" key="2">
    <source>
        <dbReference type="Proteomes" id="UP000183315"/>
    </source>
</evidence>
<keyword evidence="2" id="KW-1185">Reference proteome</keyword>
<proteinExistence type="predicted"/>
<dbReference type="OrthoDB" id="4774211at2"/>
<protein>
    <submittedName>
        <fullName evidence="1">Uncharacterized protein</fullName>
    </submittedName>
</protein>
<evidence type="ECO:0000313" key="1">
    <source>
        <dbReference type="EMBL" id="SEI89873.1"/>
    </source>
</evidence>
<dbReference type="EMBL" id="FNZI01000001">
    <property type="protein sequence ID" value="SEI89873.1"/>
    <property type="molecule type" value="Genomic_DNA"/>
</dbReference>
<reference evidence="2" key="1">
    <citation type="submission" date="2016-10" db="EMBL/GenBank/DDBJ databases">
        <authorList>
            <person name="Varghese N."/>
        </authorList>
    </citation>
    <scope>NUCLEOTIDE SEQUENCE [LARGE SCALE GENOMIC DNA]</scope>
    <source>
        <strain evidence="2">DSM 24868</strain>
    </source>
</reference>
<accession>A0A1H6UBU0</accession>
<dbReference type="RefSeq" id="WP_042211923.1">
    <property type="nucleotide sequence ID" value="NZ_BBLU01000001.1"/>
</dbReference>
<name>A0A1H6UBU0_9MICO</name>
<dbReference type="STRING" id="1043493.SAMN05421637_0346"/>
<sequence>MLIDCDSCEMRGKSCGDCVVSFLTIEVRPTDRSTVELDEEQAHALDALSAGGLVPPLRLVQPPRAS</sequence>
<dbReference type="Proteomes" id="UP000183315">
    <property type="component" value="Unassembled WGS sequence"/>
</dbReference>
<gene>
    <name evidence="1" type="ORF">SAMN05421637_0346</name>
</gene>